<dbReference type="AlphaFoldDB" id="X1A794"/>
<comment type="caution">
    <text evidence="1">The sequence shown here is derived from an EMBL/GenBank/DDBJ whole genome shotgun (WGS) entry which is preliminary data.</text>
</comment>
<sequence>MSIGEYGSGDKIEVVQSTPSGLKSEVYQADFDETFRLVIADLTSTGNQYSKTITAPAAQAPGTATVLYEAELTPKAVGTLLWAYFLVVVNLAQSDTEGDCYWKPQARNRDGTWADLAPWQTVTADASVATDYRLEGDISWLGSPLATYE</sequence>
<name>X1A794_9ZZZZ</name>
<organism evidence="1">
    <name type="scientific">marine sediment metagenome</name>
    <dbReference type="NCBI Taxonomy" id="412755"/>
    <lineage>
        <taxon>unclassified sequences</taxon>
        <taxon>metagenomes</taxon>
        <taxon>ecological metagenomes</taxon>
    </lineage>
</organism>
<feature type="non-terminal residue" evidence="1">
    <location>
        <position position="149"/>
    </location>
</feature>
<proteinExistence type="predicted"/>
<accession>X1A794</accession>
<protein>
    <submittedName>
        <fullName evidence="1">Uncharacterized protein</fullName>
    </submittedName>
</protein>
<reference evidence="1" key="1">
    <citation type="journal article" date="2014" name="Front. Microbiol.">
        <title>High frequency of phylogenetically diverse reductive dehalogenase-homologous genes in deep subseafloor sedimentary metagenomes.</title>
        <authorList>
            <person name="Kawai M."/>
            <person name="Futagami T."/>
            <person name="Toyoda A."/>
            <person name="Takaki Y."/>
            <person name="Nishi S."/>
            <person name="Hori S."/>
            <person name="Arai W."/>
            <person name="Tsubouchi T."/>
            <person name="Morono Y."/>
            <person name="Uchiyama I."/>
            <person name="Ito T."/>
            <person name="Fujiyama A."/>
            <person name="Inagaki F."/>
            <person name="Takami H."/>
        </authorList>
    </citation>
    <scope>NUCLEOTIDE SEQUENCE</scope>
    <source>
        <strain evidence="1">Expedition CK06-06</strain>
    </source>
</reference>
<evidence type="ECO:0000313" key="1">
    <source>
        <dbReference type="EMBL" id="GAG68673.1"/>
    </source>
</evidence>
<dbReference type="EMBL" id="BART01004258">
    <property type="protein sequence ID" value="GAG68673.1"/>
    <property type="molecule type" value="Genomic_DNA"/>
</dbReference>
<gene>
    <name evidence="1" type="ORF">S01H4_10877</name>
</gene>